<proteinExistence type="predicted"/>
<dbReference type="RefSeq" id="WP_160334075.1">
    <property type="nucleotide sequence ID" value="NZ_WSRP01000001.1"/>
</dbReference>
<dbReference type="Pfam" id="PF10991">
    <property type="entry name" value="Enc34_ssDNA-bd"/>
    <property type="match status" value="1"/>
</dbReference>
<evidence type="ECO:0000313" key="3">
    <source>
        <dbReference type="Proteomes" id="UP000472580"/>
    </source>
</evidence>
<accession>A0A6L6YD90</accession>
<dbReference type="InterPro" id="IPR012340">
    <property type="entry name" value="NA-bd_OB-fold"/>
</dbReference>
<protein>
    <submittedName>
        <fullName evidence="2">DUF2815 family protein</fullName>
    </submittedName>
</protein>
<dbReference type="AlphaFoldDB" id="A0A6L6YD90"/>
<dbReference type="Proteomes" id="UP000472580">
    <property type="component" value="Unassembled WGS sequence"/>
</dbReference>
<keyword evidence="3" id="KW-1185">Reference proteome</keyword>
<feature type="compositionally biased region" description="Acidic residues" evidence="1">
    <location>
        <begin position="174"/>
        <end position="197"/>
    </location>
</feature>
<dbReference type="SUPFAM" id="SSF50249">
    <property type="entry name" value="Nucleic acid-binding proteins"/>
    <property type="match status" value="1"/>
</dbReference>
<evidence type="ECO:0000256" key="1">
    <source>
        <dbReference type="SAM" id="MobiDB-lite"/>
    </source>
</evidence>
<dbReference type="OrthoDB" id="8449007at2"/>
<dbReference type="EMBL" id="WSRP01000001">
    <property type="protein sequence ID" value="MVX55640.1"/>
    <property type="molecule type" value="Genomic_DNA"/>
</dbReference>
<organism evidence="2 3">
    <name type="scientific">Parasutterella muris</name>
    <dbReference type="NCBI Taxonomy" id="2565572"/>
    <lineage>
        <taxon>Bacteria</taxon>
        <taxon>Pseudomonadati</taxon>
        <taxon>Pseudomonadota</taxon>
        <taxon>Betaproteobacteria</taxon>
        <taxon>Burkholderiales</taxon>
        <taxon>Sutterellaceae</taxon>
        <taxon>Parasutterella</taxon>
    </lineage>
</organism>
<comment type="caution">
    <text evidence="2">The sequence shown here is derived from an EMBL/GenBank/DDBJ whole genome shotgun (WGS) entry which is preliminary data.</text>
</comment>
<name>A0A6L6YD90_9BURK</name>
<evidence type="ECO:0000313" key="2">
    <source>
        <dbReference type="EMBL" id="MVX55640.1"/>
    </source>
</evidence>
<reference evidence="2 3" key="1">
    <citation type="submission" date="2019-12" db="EMBL/GenBank/DDBJ databases">
        <title>Microbes associate with the intestines of laboratory mice.</title>
        <authorList>
            <person name="Navarre W."/>
            <person name="Wong E."/>
        </authorList>
    </citation>
    <scope>NUCLEOTIDE SEQUENCE [LARGE SCALE GENOMIC DNA]</scope>
    <source>
        <strain evidence="2 3">NM82_D38</strain>
    </source>
</reference>
<sequence length="197" mass="22204">MNQQSYGFTKHGVIVLRHVRVRFFALYRPAPDFSGKDKYSITCEINEDQLKFLEGEMKKVAEEKWKDRAKALWPTLNKAAKEHTPKNGGPSYLRVTASNNTEDRRGNPIPPPQLFTHDKKPSKLGGPDEIYAGCYVNLYLAPAAYDQGSTGIKFYIRAVQFVEEGPRLGGSSVETDDLDDLTATEELDQDSDEDVSW</sequence>
<feature type="region of interest" description="Disordered" evidence="1">
    <location>
        <begin position="80"/>
        <end position="122"/>
    </location>
</feature>
<dbReference type="Gene3D" id="2.40.50.140">
    <property type="entry name" value="Nucleic acid-binding proteins"/>
    <property type="match status" value="1"/>
</dbReference>
<dbReference type="InterPro" id="IPR022595">
    <property type="entry name" value="Enc34_ssDNA-bd"/>
</dbReference>
<gene>
    <name evidence="2" type="ORF">E5987_00240</name>
</gene>
<feature type="region of interest" description="Disordered" evidence="1">
    <location>
        <begin position="166"/>
        <end position="197"/>
    </location>
</feature>